<dbReference type="GO" id="GO:0005737">
    <property type="term" value="C:cytoplasm"/>
    <property type="evidence" value="ECO:0007669"/>
    <property type="project" value="TreeGrafter"/>
</dbReference>
<feature type="region of interest" description="Disordered" evidence="2">
    <location>
        <begin position="164"/>
        <end position="186"/>
    </location>
</feature>
<dbReference type="Proteomes" id="UP000308133">
    <property type="component" value="Unassembled WGS sequence"/>
</dbReference>
<feature type="domain" description="Serine hydrolase" evidence="3">
    <location>
        <begin position="92"/>
        <end position="398"/>
    </location>
</feature>
<feature type="region of interest" description="Disordered" evidence="2">
    <location>
        <begin position="414"/>
        <end position="433"/>
    </location>
</feature>
<dbReference type="GO" id="GO:0019748">
    <property type="term" value="P:secondary metabolic process"/>
    <property type="evidence" value="ECO:0007669"/>
    <property type="project" value="TreeGrafter"/>
</dbReference>
<feature type="compositionally biased region" description="Gly residues" evidence="2">
    <location>
        <begin position="286"/>
        <end position="295"/>
    </location>
</feature>
<comment type="caution">
    <text evidence="4">The sequence shown here is derived from an EMBL/GenBank/DDBJ whole genome shotgun (WGS) entry which is preliminary data.</text>
</comment>
<dbReference type="InterPro" id="IPR005645">
    <property type="entry name" value="FSH-like_dom"/>
</dbReference>
<dbReference type="AlphaFoldDB" id="A0A4U7B0L9"/>
<evidence type="ECO:0000256" key="2">
    <source>
        <dbReference type="SAM" id="MobiDB-lite"/>
    </source>
</evidence>
<feature type="compositionally biased region" description="Pro residues" evidence="2">
    <location>
        <begin position="69"/>
        <end position="91"/>
    </location>
</feature>
<evidence type="ECO:0000256" key="1">
    <source>
        <dbReference type="ARBA" id="ARBA00022801"/>
    </source>
</evidence>
<dbReference type="GO" id="GO:0005634">
    <property type="term" value="C:nucleus"/>
    <property type="evidence" value="ECO:0007669"/>
    <property type="project" value="TreeGrafter"/>
</dbReference>
<keyword evidence="1" id="KW-0378">Hydrolase</keyword>
<evidence type="ECO:0000313" key="4">
    <source>
        <dbReference type="EMBL" id="TKX23155.1"/>
    </source>
</evidence>
<feature type="region of interest" description="Disordered" evidence="2">
    <location>
        <begin position="59"/>
        <end position="92"/>
    </location>
</feature>
<dbReference type="SUPFAM" id="SSF53474">
    <property type="entry name" value="alpha/beta-Hydrolases"/>
    <property type="match status" value="1"/>
</dbReference>
<feature type="compositionally biased region" description="Acidic residues" evidence="2">
    <location>
        <begin position="423"/>
        <end position="433"/>
    </location>
</feature>
<dbReference type="InterPro" id="IPR029058">
    <property type="entry name" value="AB_hydrolase_fold"/>
</dbReference>
<feature type="region of interest" description="Disordered" evidence="2">
    <location>
        <begin position="279"/>
        <end position="306"/>
    </location>
</feature>
<dbReference type="EMBL" id="PTQR01000057">
    <property type="protein sequence ID" value="TKX23155.1"/>
    <property type="molecule type" value="Genomic_DNA"/>
</dbReference>
<dbReference type="PANTHER" id="PTHR48070">
    <property type="entry name" value="ESTERASE OVCA2"/>
    <property type="match status" value="1"/>
</dbReference>
<dbReference type="PANTHER" id="PTHR48070:SF6">
    <property type="entry name" value="ESTERASE OVCA2"/>
    <property type="match status" value="1"/>
</dbReference>
<gene>
    <name evidence="4" type="ORF">C1H76_4703</name>
</gene>
<organism evidence="4 5">
    <name type="scientific">Elsinoe australis</name>
    <dbReference type="NCBI Taxonomy" id="40998"/>
    <lineage>
        <taxon>Eukaryota</taxon>
        <taxon>Fungi</taxon>
        <taxon>Dikarya</taxon>
        <taxon>Ascomycota</taxon>
        <taxon>Pezizomycotina</taxon>
        <taxon>Dothideomycetes</taxon>
        <taxon>Dothideomycetidae</taxon>
        <taxon>Myriangiales</taxon>
        <taxon>Elsinoaceae</taxon>
        <taxon>Elsinoe</taxon>
    </lineage>
</organism>
<evidence type="ECO:0000259" key="3">
    <source>
        <dbReference type="Pfam" id="PF03959"/>
    </source>
</evidence>
<protein>
    <recommendedName>
        <fullName evidence="3">Serine hydrolase domain-containing protein</fullName>
    </recommendedName>
</protein>
<name>A0A4U7B0L9_9PEZI</name>
<dbReference type="InterPro" id="IPR050593">
    <property type="entry name" value="LovG"/>
</dbReference>
<sequence length="433" mass="46606">MTALSATPKRTVFRLYQASPPRTIHQHIISIFNHSPSIHHRLVAATTNLVNALLRTRHFGTSPSRTSTPRPPFPYSPLSPATMSPPDPPSPRKLRILCLHGYTQSGPLFRTKTRALEKNLQKHFPAAPKPGSLPSYPGGVEFIYLTGPVKLRGADIPTFDSNVNSTSSSLGHGAKEGEGKAGPQSEAIKAMGGDEDEAWGWWVKRTERDAGLSGGERTVYEGLEQSLGLWARTLREEGPFDGVLGFSQGGCAVGLLVGLLEKGRREKFVAERGRDGKALGFPEGLLPGGEGGGKGAGEEGKEEGNGLVHPPLKFAVVYSGFRTPEGMGYDAFFEGGLSTPTLHFIGSVDTVVEEHRCMALVEACRGGIGKDRASQKEAEQRHKVVYHPGGHFVPSSQKPSVNAVVGFIRDVVGSEPGKKKEEEESVEDMDVPF</sequence>
<dbReference type="GO" id="GO:0016787">
    <property type="term" value="F:hydrolase activity"/>
    <property type="evidence" value="ECO:0007669"/>
    <property type="project" value="UniProtKB-KW"/>
</dbReference>
<reference evidence="4 5" key="1">
    <citation type="submission" date="2018-02" db="EMBL/GenBank/DDBJ databases">
        <title>Draft genome sequences of Elsinoe sp., causing black scab on jojoba.</title>
        <authorList>
            <person name="Stodart B."/>
            <person name="Jeffress S."/>
            <person name="Ash G."/>
            <person name="Arun Chinnappa K."/>
        </authorList>
    </citation>
    <scope>NUCLEOTIDE SEQUENCE [LARGE SCALE GENOMIC DNA]</scope>
    <source>
        <strain evidence="4 5">Hillstone_2</strain>
    </source>
</reference>
<dbReference type="Gene3D" id="3.40.50.1820">
    <property type="entry name" value="alpha/beta hydrolase"/>
    <property type="match status" value="1"/>
</dbReference>
<dbReference type="Pfam" id="PF03959">
    <property type="entry name" value="FSH1"/>
    <property type="match status" value="1"/>
</dbReference>
<evidence type="ECO:0000313" key="5">
    <source>
        <dbReference type="Proteomes" id="UP000308133"/>
    </source>
</evidence>
<proteinExistence type="predicted"/>
<accession>A0A4U7B0L9</accession>